<keyword evidence="3" id="KW-1185">Reference proteome</keyword>
<evidence type="ECO:0000313" key="3">
    <source>
        <dbReference type="Proteomes" id="UP001595844"/>
    </source>
</evidence>
<dbReference type="RefSeq" id="WP_378556554.1">
    <property type="nucleotide sequence ID" value="NZ_JBHSDL010000005.1"/>
</dbReference>
<dbReference type="SUPFAM" id="SSF54593">
    <property type="entry name" value="Glyoxalase/Bleomycin resistance protein/Dihydroxybiphenyl dioxygenase"/>
    <property type="match status" value="1"/>
</dbReference>
<protein>
    <submittedName>
        <fullName evidence="2">VOC family protein</fullName>
    </submittedName>
</protein>
<evidence type="ECO:0000313" key="2">
    <source>
        <dbReference type="EMBL" id="MFC4373519.1"/>
    </source>
</evidence>
<reference evidence="3" key="1">
    <citation type="journal article" date="2019" name="Int. J. Syst. Evol. Microbiol.">
        <title>The Global Catalogue of Microorganisms (GCM) 10K type strain sequencing project: providing services to taxonomists for standard genome sequencing and annotation.</title>
        <authorList>
            <consortium name="The Broad Institute Genomics Platform"/>
            <consortium name="The Broad Institute Genome Sequencing Center for Infectious Disease"/>
            <person name="Wu L."/>
            <person name="Ma J."/>
        </authorList>
    </citation>
    <scope>NUCLEOTIDE SEQUENCE [LARGE SCALE GENOMIC DNA]</scope>
    <source>
        <strain evidence="3">IBRC-M 10490</strain>
    </source>
</reference>
<gene>
    <name evidence="2" type="ORF">ACFO5K_05350</name>
</gene>
<comment type="caution">
    <text evidence="2">The sequence shown here is derived from an EMBL/GenBank/DDBJ whole genome shotgun (WGS) entry which is preliminary data.</text>
</comment>
<dbReference type="PANTHER" id="PTHR36503">
    <property type="entry name" value="BLR2520 PROTEIN"/>
    <property type="match status" value="1"/>
</dbReference>
<dbReference type="InterPro" id="IPR004360">
    <property type="entry name" value="Glyas_Fos-R_dOase_dom"/>
</dbReference>
<organism evidence="2 3">
    <name type="scientific">Nocardia halotolerans</name>
    <dbReference type="NCBI Taxonomy" id="1755878"/>
    <lineage>
        <taxon>Bacteria</taxon>
        <taxon>Bacillati</taxon>
        <taxon>Actinomycetota</taxon>
        <taxon>Actinomycetes</taxon>
        <taxon>Mycobacteriales</taxon>
        <taxon>Nocardiaceae</taxon>
        <taxon>Nocardia</taxon>
    </lineage>
</organism>
<dbReference type="Pfam" id="PF00903">
    <property type="entry name" value="Glyoxalase"/>
    <property type="match status" value="1"/>
</dbReference>
<proteinExistence type="predicted"/>
<dbReference type="Proteomes" id="UP001595844">
    <property type="component" value="Unassembled WGS sequence"/>
</dbReference>
<feature type="domain" description="Glyoxalase/fosfomycin resistance/dioxygenase" evidence="1">
    <location>
        <begin position="7"/>
        <end position="118"/>
    </location>
</feature>
<dbReference type="Gene3D" id="3.10.180.10">
    <property type="entry name" value="2,3-Dihydroxybiphenyl 1,2-Dioxygenase, domain 1"/>
    <property type="match status" value="1"/>
</dbReference>
<evidence type="ECO:0000259" key="1">
    <source>
        <dbReference type="Pfam" id="PF00903"/>
    </source>
</evidence>
<dbReference type="PANTHER" id="PTHR36503:SF1">
    <property type="entry name" value="BLR2520 PROTEIN"/>
    <property type="match status" value="1"/>
</dbReference>
<accession>A0ABV8VDB3</accession>
<name>A0ABV8VDB3_9NOCA</name>
<dbReference type="InterPro" id="IPR029068">
    <property type="entry name" value="Glyas_Bleomycin-R_OHBP_Dase"/>
</dbReference>
<sequence length="139" mass="15416">MPFAPCLGVKDTAVSKAFYEKLGFIVDSRTATESDDIHMVLFDGAFCGMLYRHSQLESWLPSLKDKPVGFTGMFYLEVENFQHMLDTVAAVTDIVREPSADHTGTREFYFADPDGYLIGINDAASRRDSELVGGFATES</sequence>
<dbReference type="EMBL" id="JBHSDL010000005">
    <property type="protein sequence ID" value="MFC4373519.1"/>
    <property type="molecule type" value="Genomic_DNA"/>
</dbReference>